<dbReference type="GO" id="GO:0005886">
    <property type="term" value="C:plasma membrane"/>
    <property type="evidence" value="ECO:0007669"/>
    <property type="project" value="TreeGrafter"/>
</dbReference>
<accession>A0A1V0B5H3</accession>
<dbReference type="KEGG" id="ppha:BVH74_10685"/>
<keyword evidence="4" id="KW-0597">Phosphoprotein</keyword>
<evidence type="ECO:0000256" key="4">
    <source>
        <dbReference type="ARBA" id="ARBA00022553"/>
    </source>
</evidence>
<keyword evidence="5" id="KW-0808">Transferase</keyword>
<dbReference type="CDD" id="cd00075">
    <property type="entry name" value="HATPase"/>
    <property type="match status" value="1"/>
</dbReference>
<gene>
    <name evidence="14" type="ORF">BVH74_10685</name>
</gene>
<dbReference type="Gene3D" id="3.30.565.10">
    <property type="entry name" value="Histidine kinase-like ATPase, C-terminal domain"/>
    <property type="match status" value="1"/>
</dbReference>
<dbReference type="Pfam" id="PF02518">
    <property type="entry name" value="HATPase_c"/>
    <property type="match status" value="1"/>
</dbReference>
<keyword evidence="10 11" id="KW-0472">Membrane</keyword>
<dbReference type="InterPro" id="IPR004358">
    <property type="entry name" value="Sig_transdc_His_kin-like_C"/>
</dbReference>
<dbReference type="InterPro" id="IPR036890">
    <property type="entry name" value="HATPase_C_sf"/>
</dbReference>
<organism evidence="14 15">
    <name type="scientific">Halopseudomonas phragmitis</name>
    <dbReference type="NCBI Taxonomy" id="1931241"/>
    <lineage>
        <taxon>Bacteria</taxon>
        <taxon>Pseudomonadati</taxon>
        <taxon>Pseudomonadota</taxon>
        <taxon>Gammaproteobacteria</taxon>
        <taxon>Pseudomonadales</taxon>
        <taxon>Pseudomonadaceae</taxon>
        <taxon>Halopseudomonas</taxon>
    </lineage>
</organism>
<evidence type="ECO:0000313" key="15">
    <source>
        <dbReference type="Proteomes" id="UP000243488"/>
    </source>
</evidence>
<evidence type="ECO:0000256" key="5">
    <source>
        <dbReference type="ARBA" id="ARBA00022679"/>
    </source>
</evidence>
<evidence type="ECO:0000256" key="2">
    <source>
        <dbReference type="ARBA" id="ARBA00004141"/>
    </source>
</evidence>
<feature type="transmembrane region" description="Helical" evidence="11">
    <location>
        <begin position="145"/>
        <end position="165"/>
    </location>
</feature>
<dbReference type="InterPro" id="IPR003594">
    <property type="entry name" value="HATPase_dom"/>
</dbReference>
<keyword evidence="6 11" id="KW-0812">Transmembrane</keyword>
<comment type="catalytic activity">
    <reaction evidence="1">
        <text>ATP + protein L-histidine = ADP + protein N-phospho-L-histidine.</text>
        <dbReference type="EC" id="2.7.13.3"/>
    </reaction>
</comment>
<dbReference type="GO" id="GO:0000155">
    <property type="term" value="F:phosphorelay sensor kinase activity"/>
    <property type="evidence" value="ECO:0007669"/>
    <property type="project" value="InterPro"/>
</dbReference>
<feature type="domain" description="Histidine kinase" evidence="12">
    <location>
        <begin position="230"/>
        <end position="438"/>
    </location>
</feature>
<dbReference type="SMART" id="SM00387">
    <property type="entry name" value="HATPase_c"/>
    <property type="match status" value="1"/>
</dbReference>
<proteinExistence type="predicted"/>
<dbReference type="SMART" id="SM00388">
    <property type="entry name" value="HisKA"/>
    <property type="match status" value="1"/>
</dbReference>
<dbReference type="Pfam" id="PF00512">
    <property type="entry name" value="HisKA"/>
    <property type="match status" value="1"/>
</dbReference>
<keyword evidence="15" id="KW-1185">Reference proteome</keyword>
<sequence>MRLFWKVFAVLWLATLLVGGSGFLVSRTLQQDWLLLQFHPQLRDFAEQLVEHYEQRGPRAAQSWLEQQRREYRLRANLYDTSGQLLLPGTLPTSPRFADPRGEPGSETPRYGRLFQLVWDSPDSTYQLTLHVPSPELFRWQRTPLALIANVLLAMTVLALLSLLLSRYLTAPLAKLGQAAQALAKGNFDAAKLQDLGQRQDEFGELSRQFESMGNRVQSLLDSQRQLMRDISHELRSPLARLRIGLALGSKQQLSEDDPLWARLDRECSRLDALIDDILTLSRLDTQDQPRQPFELDNLVARAVDDAQFAAEDCELVLEGRTQATLQGWPEQLYSALDNLLRNAQRFSPTQGLIRVRLSRQGQNCLIEVDDQGPGVPQDWLSQLGEPFVRLPGQATDSGHGLGLAIARRAVERHQGQLSFAASDLGGLKARISLKLAAQDYYAS</sequence>
<dbReference type="SMART" id="SM00304">
    <property type="entry name" value="HAMP"/>
    <property type="match status" value="1"/>
</dbReference>
<evidence type="ECO:0000259" key="13">
    <source>
        <dbReference type="PROSITE" id="PS50885"/>
    </source>
</evidence>
<evidence type="ECO:0000313" key="14">
    <source>
        <dbReference type="EMBL" id="AQZ95186.1"/>
    </source>
</evidence>
<comment type="subcellular location">
    <subcellularLocation>
        <location evidence="2">Membrane</location>
        <topology evidence="2">Multi-pass membrane protein</topology>
    </subcellularLocation>
</comment>
<dbReference type="EC" id="2.7.13.3" evidence="3"/>
<dbReference type="Pfam" id="PF00672">
    <property type="entry name" value="HAMP"/>
    <property type="match status" value="1"/>
</dbReference>
<dbReference type="AlphaFoldDB" id="A0A1V0B5H3"/>
<evidence type="ECO:0000259" key="12">
    <source>
        <dbReference type="PROSITE" id="PS50109"/>
    </source>
</evidence>
<dbReference type="SUPFAM" id="SSF55874">
    <property type="entry name" value="ATPase domain of HSP90 chaperone/DNA topoisomerase II/histidine kinase"/>
    <property type="match status" value="1"/>
</dbReference>
<dbReference type="InterPro" id="IPR003661">
    <property type="entry name" value="HisK_dim/P_dom"/>
</dbReference>
<dbReference type="CDD" id="cd06225">
    <property type="entry name" value="HAMP"/>
    <property type="match status" value="1"/>
</dbReference>
<evidence type="ECO:0000256" key="8">
    <source>
        <dbReference type="ARBA" id="ARBA00022989"/>
    </source>
</evidence>
<keyword evidence="7" id="KW-0418">Kinase</keyword>
<evidence type="ECO:0000256" key="9">
    <source>
        <dbReference type="ARBA" id="ARBA00023012"/>
    </source>
</evidence>
<dbReference type="PROSITE" id="PS50109">
    <property type="entry name" value="HIS_KIN"/>
    <property type="match status" value="1"/>
</dbReference>
<evidence type="ECO:0000256" key="6">
    <source>
        <dbReference type="ARBA" id="ARBA00022692"/>
    </source>
</evidence>
<evidence type="ECO:0000256" key="10">
    <source>
        <dbReference type="ARBA" id="ARBA00023136"/>
    </source>
</evidence>
<evidence type="ECO:0000256" key="3">
    <source>
        <dbReference type="ARBA" id="ARBA00012438"/>
    </source>
</evidence>
<dbReference type="CDD" id="cd00082">
    <property type="entry name" value="HisKA"/>
    <property type="match status" value="1"/>
</dbReference>
<dbReference type="SUPFAM" id="SSF158472">
    <property type="entry name" value="HAMP domain-like"/>
    <property type="match status" value="1"/>
</dbReference>
<evidence type="ECO:0000256" key="11">
    <source>
        <dbReference type="SAM" id="Phobius"/>
    </source>
</evidence>
<dbReference type="Proteomes" id="UP000243488">
    <property type="component" value="Chromosome"/>
</dbReference>
<evidence type="ECO:0000256" key="7">
    <source>
        <dbReference type="ARBA" id="ARBA00022777"/>
    </source>
</evidence>
<name>A0A1V0B5H3_9GAMM</name>
<feature type="domain" description="HAMP" evidence="13">
    <location>
        <begin position="167"/>
        <end position="222"/>
    </location>
</feature>
<dbReference type="InterPro" id="IPR036097">
    <property type="entry name" value="HisK_dim/P_sf"/>
</dbReference>
<dbReference type="PANTHER" id="PTHR45436:SF15">
    <property type="entry name" value="SENSOR HISTIDINE KINASE CUSS"/>
    <property type="match status" value="1"/>
</dbReference>
<dbReference type="Gene3D" id="1.10.287.130">
    <property type="match status" value="1"/>
</dbReference>
<reference evidence="14 15" key="1">
    <citation type="submission" date="2017-03" db="EMBL/GenBank/DDBJ databases">
        <title>Complete genome sequence of the novel DNRA strain Pseudomonas sp. S-6-2 isolated from Chinese polluted river sediment. Journal of Biotechnology.</title>
        <authorList>
            <person name="Li J."/>
            <person name="Xiang F."/>
            <person name="Wang L."/>
            <person name="Xi L."/>
            <person name="Liu J."/>
        </authorList>
    </citation>
    <scope>NUCLEOTIDE SEQUENCE [LARGE SCALE GENOMIC DNA]</scope>
    <source>
        <strain evidence="14 15">S-6-2</strain>
    </source>
</reference>
<dbReference type="RefSeq" id="WP_080050054.1">
    <property type="nucleotide sequence ID" value="NZ_CP020100.1"/>
</dbReference>
<dbReference type="STRING" id="1931241.BVH74_10685"/>
<evidence type="ECO:0000256" key="1">
    <source>
        <dbReference type="ARBA" id="ARBA00000085"/>
    </source>
</evidence>
<dbReference type="InterPro" id="IPR050428">
    <property type="entry name" value="TCS_sensor_his_kinase"/>
</dbReference>
<dbReference type="SUPFAM" id="SSF47384">
    <property type="entry name" value="Homodimeric domain of signal transducing histidine kinase"/>
    <property type="match status" value="1"/>
</dbReference>
<keyword evidence="9" id="KW-0902">Two-component regulatory system</keyword>
<dbReference type="Gene3D" id="6.10.340.10">
    <property type="match status" value="1"/>
</dbReference>
<keyword evidence="8 11" id="KW-1133">Transmembrane helix</keyword>
<dbReference type="PROSITE" id="PS50885">
    <property type="entry name" value="HAMP"/>
    <property type="match status" value="1"/>
</dbReference>
<dbReference type="InterPro" id="IPR005467">
    <property type="entry name" value="His_kinase_dom"/>
</dbReference>
<protein>
    <recommendedName>
        <fullName evidence="3">histidine kinase</fullName>
        <ecNumber evidence="3">2.7.13.3</ecNumber>
    </recommendedName>
</protein>
<dbReference type="PRINTS" id="PR00344">
    <property type="entry name" value="BCTRLSENSOR"/>
</dbReference>
<dbReference type="InterPro" id="IPR003660">
    <property type="entry name" value="HAMP_dom"/>
</dbReference>
<dbReference type="PANTHER" id="PTHR45436">
    <property type="entry name" value="SENSOR HISTIDINE KINASE YKOH"/>
    <property type="match status" value="1"/>
</dbReference>
<dbReference type="EMBL" id="CP020100">
    <property type="protein sequence ID" value="AQZ95186.1"/>
    <property type="molecule type" value="Genomic_DNA"/>
</dbReference>